<dbReference type="OrthoDB" id="10496983at2759"/>
<reference evidence="2" key="1">
    <citation type="submission" date="2021-06" db="EMBL/GenBank/DDBJ databases">
        <authorList>
            <person name="Kallberg Y."/>
            <person name="Tangrot J."/>
            <person name="Rosling A."/>
        </authorList>
    </citation>
    <scope>NUCLEOTIDE SEQUENCE</scope>
    <source>
        <strain evidence="2">IN212</strain>
    </source>
</reference>
<feature type="coiled-coil region" evidence="1">
    <location>
        <begin position="239"/>
        <end position="288"/>
    </location>
</feature>
<evidence type="ECO:0000313" key="2">
    <source>
        <dbReference type="EMBL" id="CAG8463888.1"/>
    </source>
</evidence>
<keyword evidence="3" id="KW-1185">Reference proteome</keyword>
<accession>A0A9N8VWL7</accession>
<organism evidence="2 3">
    <name type="scientific">Racocetra fulgida</name>
    <dbReference type="NCBI Taxonomy" id="60492"/>
    <lineage>
        <taxon>Eukaryota</taxon>
        <taxon>Fungi</taxon>
        <taxon>Fungi incertae sedis</taxon>
        <taxon>Mucoromycota</taxon>
        <taxon>Glomeromycotina</taxon>
        <taxon>Glomeromycetes</taxon>
        <taxon>Diversisporales</taxon>
        <taxon>Gigasporaceae</taxon>
        <taxon>Racocetra</taxon>
    </lineage>
</organism>
<keyword evidence="1" id="KW-0175">Coiled coil</keyword>
<evidence type="ECO:0000256" key="1">
    <source>
        <dbReference type="SAM" id="Coils"/>
    </source>
</evidence>
<dbReference type="Proteomes" id="UP000789396">
    <property type="component" value="Unassembled WGS sequence"/>
</dbReference>
<evidence type="ECO:0000313" key="3">
    <source>
        <dbReference type="Proteomes" id="UP000789396"/>
    </source>
</evidence>
<name>A0A9N8VWL7_9GLOM</name>
<dbReference type="AlphaFoldDB" id="A0A9N8VWL7"/>
<comment type="caution">
    <text evidence="2">The sequence shown here is derived from an EMBL/GenBank/DDBJ whole genome shotgun (WGS) entry which is preliminary data.</text>
</comment>
<gene>
    <name evidence="2" type="ORF">RFULGI_LOCUS803</name>
</gene>
<proteinExistence type="predicted"/>
<protein>
    <submittedName>
        <fullName evidence="2">8469_t:CDS:1</fullName>
    </submittedName>
</protein>
<dbReference type="EMBL" id="CAJVPZ010000398">
    <property type="protein sequence ID" value="CAG8463888.1"/>
    <property type="molecule type" value="Genomic_DNA"/>
</dbReference>
<sequence>MPEKKKITFEIRKIRAGDFLHEENGEKLARFCVEPFFYSEGIRSGEKIHRLLIQYTNTIEDIEQFRRGNIITLEIDRDLANTSFTRLNKFHISSDQYGNETNQILRGNIDEYMGGMGVMFGCQLHELVIKNKSKNNCWKVLEVGKNKKQSDWEKFYELTKIIVDDPYDDNDKLVDFNIVLAEAMKLKSNYIEGQLKRINTELEELVRRTKKKLVSDAEKEWFEVYLESGRENQYNSFIYKQAERARNNLKQRLNKEELDKIRSQQHEISELGMKLEKLQIQERQVQAKIPQKKSH</sequence>